<dbReference type="GO" id="GO:0000781">
    <property type="term" value="C:chromosome, telomeric region"/>
    <property type="evidence" value="ECO:0007669"/>
    <property type="project" value="UniProtKB-SubCell"/>
</dbReference>
<dbReference type="EMBL" id="LYUB02000001">
    <property type="protein sequence ID" value="OVF11210.1"/>
    <property type="molecule type" value="Genomic_DNA"/>
</dbReference>
<evidence type="ECO:0000256" key="2">
    <source>
        <dbReference type="ARBA" id="ARBA00004574"/>
    </source>
</evidence>
<evidence type="ECO:0000256" key="3">
    <source>
        <dbReference type="ARBA" id="ARBA00005240"/>
    </source>
</evidence>
<keyword evidence="9" id="KW-0378">Hydrolase</keyword>
<keyword evidence="15" id="KW-0234">DNA repair</keyword>
<keyword evidence="10 20" id="KW-0347">Helicase</keyword>
<dbReference type="GO" id="GO:0003678">
    <property type="term" value="F:DNA helicase activity"/>
    <property type="evidence" value="ECO:0007669"/>
    <property type="project" value="UniProtKB-EC"/>
</dbReference>
<dbReference type="Proteomes" id="UP000195602">
    <property type="component" value="Unassembled WGS sequence"/>
</dbReference>
<dbReference type="GO" id="GO:0003690">
    <property type="term" value="F:double-stranded DNA binding"/>
    <property type="evidence" value="ECO:0007669"/>
    <property type="project" value="TreeGrafter"/>
</dbReference>
<dbReference type="InterPro" id="IPR036465">
    <property type="entry name" value="vWFA_dom_sf"/>
</dbReference>
<dbReference type="InterPro" id="IPR006164">
    <property type="entry name" value="DNA_bd_Ku70/Ku80"/>
</dbReference>
<protein>
    <recommendedName>
        <fullName evidence="5">ATP-dependent DNA helicase II subunit 1</fullName>
        <ecNumber evidence="4">3.6.4.12</ecNumber>
    </recommendedName>
    <alternativeName>
        <fullName evidence="17">ATP-dependent DNA helicase II subunit Ku70</fullName>
    </alternativeName>
</protein>
<evidence type="ECO:0000256" key="14">
    <source>
        <dbReference type="ARBA" id="ARBA00023172"/>
    </source>
</evidence>
<evidence type="ECO:0000256" key="1">
    <source>
        <dbReference type="ARBA" id="ARBA00004123"/>
    </source>
</evidence>
<dbReference type="KEGG" id="clus:A9F13_01g06875"/>
<evidence type="ECO:0000256" key="16">
    <source>
        <dbReference type="ARBA" id="ARBA00023242"/>
    </source>
</evidence>
<keyword evidence="8" id="KW-0227">DNA damage</keyword>
<dbReference type="PIRSF" id="PIRSF003033">
    <property type="entry name" value="Ku70"/>
    <property type="match status" value="1"/>
</dbReference>
<proteinExistence type="inferred from homology"/>
<dbReference type="AlphaFoldDB" id="A0AA91T4P4"/>
<feature type="compositionally biased region" description="Acidic residues" evidence="18">
    <location>
        <begin position="367"/>
        <end position="388"/>
    </location>
</feature>
<dbReference type="Pfam" id="PF03731">
    <property type="entry name" value="Ku_N"/>
    <property type="match status" value="1"/>
</dbReference>
<dbReference type="Gene3D" id="3.40.50.410">
    <property type="entry name" value="von Willebrand factor, type A domain"/>
    <property type="match status" value="1"/>
</dbReference>
<evidence type="ECO:0000256" key="5">
    <source>
        <dbReference type="ARBA" id="ARBA00021796"/>
    </source>
</evidence>
<evidence type="ECO:0000256" key="4">
    <source>
        <dbReference type="ARBA" id="ARBA00012551"/>
    </source>
</evidence>
<dbReference type="InterPro" id="IPR016194">
    <property type="entry name" value="SPOC-like_C_dom_sf"/>
</dbReference>
<evidence type="ECO:0000256" key="17">
    <source>
        <dbReference type="ARBA" id="ARBA00031811"/>
    </source>
</evidence>
<keyword evidence="12" id="KW-0779">Telomere</keyword>
<dbReference type="SUPFAM" id="SSF100939">
    <property type="entry name" value="SPOC domain-like"/>
    <property type="match status" value="1"/>
</dbReference>
<comment type="subcellular location">
    <subcellularLocation>
        <location evidence="2">Chromosome</location>
        <location evidence="2">Telomere</location>
    </subcellularLocation>
    <subcellularLocation>
        <location evidence="1">Nucleus</location>
    </subcellularLocation>
</comment>
<dbReference type="GO" id="GO:0043564">
    <property type="term" value="C:Ku70:Ku80 complex"/>
    <property type="evidence" value="ECO:0007669"/>
    <property type="project" value="InterPro"/>
</dbReference>
<evidence type="ECO:0000313" key="21">
    <source>
        <dbReference type="Proteomes" id="UP000195602"/>
    </source>
</evidence>
<dbReference type="PANTHER" id="PTHR12604:SF2">
    <property type="entry name" value="X-RAY REPAIR CROSS-COMPLEMENTING PROTEIN 6"/>
    <property type="match status" value="1"/>
</dbReference>
<dbReference type="Pfam" id="PF03730">
    <property type="entry name" value="Ku_C"/>
    <property type="match status" value="1"/>
</dbReference>
<keyword evidence="6" id="KW-0158">Chromosome</keyword>
<dbReference type="GO" id="GO:0042162">
    <property type="term" value="F:telomeric DNA binding"/>
    <property type="evidence" value="ECO:0007669"/>
    <property type="project" value="InterPro"/>
</dbReference>
<evidence type="ECO:0000256" key="12">
    <source>
        <dbReference type="ARBA" id="ARBA00022895"/>
    </source>
</evidence>
<name>A0AA91T4P4_CLALS</name>
<evidence type="ECO:0000256" key="18">
    <source>
        <dbReference type="SAM" id="MobiDB-lite"/>
    </source>
</evidence>
<dbReference type="SMART" id="SM00559">
    <property type="entry name" value="Ku78"/>
    <property type="match status" value="1"/>
</dbReference>
<evidence type="ECO:0000259" key="19">
    <source>
        <dbReference type="SMART" id="SM00559"/>
    </source>
</evidence>
<keyword evidence="13" id="KW-0238">DNA-binding</keyword>
<dbReference type="GO" id="GO:0006310">
    <property type="term" value="P:DNA recombination"/>
    <property type="evidence" value="ECO:0007669"/>
    <property type="project" value="UniProtKB-KW"/>
</dbReference>
<dbReference type="Gene3D" id="2.40.290.10">
    <property type="match status" value="1"/>
</dbReference>
<evidence type="ECO:0000256" key="11">
    <source>
        <dbReference type="ARBA" id="ARBA00022840"/>
    </source>
</evidence>
<evidence type="ECO:0000313" key="20">
    <source>
        <dbReference type="EMBL" id="OVF11210.1"/>
    </source>
</evidence>
<keyword evidence="11" id="KW-0067">ATP-binding</keyword>
<dbReference type="GO" id="GO:0016787">
    <property type="term" value="F:hydrolase activity"/>
    <property type="evidence" value="ECO:0007669"/>
    <property type="project" value="UniProtKB-KW"/>
</dbReference>
<dbReference type="EC" id="3.6.4.12" evidence="4"/>
<dbReference type="SUPFAM" id="SSF53300">
    <property type="entry name" value="vWA-like"/>
    <property type="match status" value="1"/>
</dbReference>
<evidence type="ECO:0000256" key="10">
    <source>
        <dbReference type="ARBA" id="ARBA00022806"/>
    </source>
</evidence>
<evidence type="ECO:0000256" key="8">
    <source>
        <dbReference type="ARBA" id="ARBA00022763"/>
    </source>
</evidence>
<dbReference type="InterPro" id="IPR005161">
    <property type="entry name" value="Ku_N"/>
</dbReference>
<dbReference type="GO" id="GO:0006303">
    <property type="term" value="P:double-strand break repair via nonhomologous end joining"/>
    <property type="evidence" value="ECO:0007669"/>
    <property type="project" value="InterPro"/>
</dbReference>
<organism evidence="20 21">
    <name type="scientific">Clavispora lusitaniae</name>
    <name type="common">Candida lusitaniae</name>
    <dbReference type="NCBI Taxonomy" id="36911"/>
    <lineage>
        <taxon>Eukaryota</taxon>
        <taxon>Fungi</taxon>
        <taxon>Dikarya</taxon>
        <taxon>Ascomycota</taxon>
        <taxon>Saccharomycotina</taxon>
        <taxon>Pichiomycetes</taxon>
        <taxon>Metschnikowiaceae</taxon>
        <taxon>Clavispora</taxon>
    </lineage>
</organism>
<comment type="caution">
    <text evidence="20">The sequence shown here is derived from an EMBL/GenBank/DDBJ whole genome shotgun (WGS) entry which is preliminary data.</text>
</comment>
<evidence type="ECO:0000256" key="9">
    <source>
        <dbReference type="ARBA" id="ARBA00022801"/>
    </source>
</evidence>
<dbReference type="GO" id="GO:0005524">
    <property type="term" value="F:ATP binding"/>
    <property type="evidence" value="ECO:0007669"/>
    <property type="project" value="UniProtKB-KW"/>
</dbReference>
<keyword evidence="14" id="KW-0233">DNA recombination</keyword>
<feature type="region of interest" description="Disordered" evidence="18">
    <location>
        <begin position="359"/>
        <end position="396"/>
    </location>
</feature>
<sequence>MEEPDTSRQFEIKEGIAFLIDLSESLFVPVNELDHRSQLLEILQCINDLMSDMVITFPSNGIGIYFYNARETGKKFPKNSGITKAFSLNDLNSSNIKLLTNIVRDELDGFKPLQDRYPVAEKQLDNLHTVLETLLKEFQAKPQYNRKRLFWLTNSDKPYINPNLKDGLRTVMSDFEANRILVSPVFLETYPRDGDQKFDLSLYENIFLNTNFLARAQKNQEEGSPLLNTTVSSQIRSSILRLKEVRRIQFSCDLVLSDGPGIGGKFGCSVKGYTLFNHESIRQFRQVYTGGEGLKLVHHDTSYLRSDTKESLDLDKESQPTQTLKGISVKFANDKEGVAENEKLLLFKQDVVEYMRGYSFDHTPGEQSEDEQDGNDNDDDDNSEDDDESDRKPVPFSNPPYLKLLCFRDISKFQHLFNIKPPVFITADSSDGMNSTSKEGGYTNSFNTFRSLYQSCLRLQRYAVLFGCVKRNSSPSLYALYPTNTEGSSTEIKDKQFPDGFLLITLPWLSEIRSLPDYMLTEHHRYFLPETESVVPPELASLCSKLMGLCKVDDSYDPSVHPNPVLNYFYKTIKQEALQIDIKDEDTSLEQNDWTVSRLLSIRNSLQENVDTRQILQFINVYLNKIGNAEVAKRTNEDNNSGASKRAKAAPLTEAAIVALWQTNSWSKVTVAQLKEFMGKYPEIPSATRKADMVANITSFLESRQ</sequence>
<feature type="domain" description="Ku" evidence="19">
    <location>
        <begin position="315"/>
        <end position="523"/>
    </location>
</feature>
<evidence type="ECO:0000256" key="13">
    <source>
        <dbReference type="ARBA" id="ARBA00023125"/>
    </source>
</evidence>
<reference evidence="20 21" key="1">
    <citation type="submission" date="2017-04" db="EMBL/GenBank/DDBJ databases">
        <title>Draft genome of the yeast Clavispora lusitaniae type strain CBS 6936.</title>
        <authorList>
            <person name="Durrens P."/>
            <person name="Klopp C."/>
            <person name="Biteau N."/>
            <person name="Fitton-Ouhabi V."/>
            <person name="Dementhon K."/>
            <person name="Accoceberry I."/>
            <person name="Sherman D.J."/>
            <person name="Noel T."/>
        </authorList>
    </citation>
    <scope>NUCLEOTIDE SEQUENCE [LARGE SCALE GENOMIC DNA]</scope>
    <source>
        <strain evidence="20 21">CBS 6936</strain>
    </source>
</reference>
<dbReference type="GO" id="GO:0000723">
    <property type="term" value="P:telomere maintenance"/>
    <property type="evidence" value="ECO:0007669"/>
    <property type="project" value="InterPro"/>
</dbReference>
<dbReference type="PANTHER" id="PTHR12604">
    <property type="entry name" value="KU AUTOANTIGEN DNA HELICASE"/>
    <property type="match status" value="1"/>
</dbReference>
<gene>
    <name evidence="20" type="ORF">A9F13_01g06875</name>
</gene>
<evidence type="ECO:0000256" key="7">
    <source>
        <dbReference type="ARBA" id="ARBA00022741"/>
    </source>
</evidence>
<keyword evidence="7" id="KW-0547">Nucleotide-binding</keyword>
<evidence type="ECO:0000256" key="15">
    <source>
        <dbReference type="ARBA" id="ARBA00023204"/>
    </source>
</evidence>
<dbReference type="GO" id="GO:0003684">
    <property type="term" value="F:damaged DNA binding"/>
    <property type="evidence" value="ECO:0007669"/>
    <property type="project" value="InterPro"/>
</dbReference>
<dbReference type="InterPro" id="IPR005160">
    <property type="entry name" value="Ku_C"/>
</dbReference>
<dbReference type="InterPro" id="IPR006165">
    <property type="entry name" value="Ku70"/>
</dbReference>
<keyword evidence="16" id="KW-0539">Nucleus</keyword>
<comment type="similarity">
    <text evidence="3">Belongs to the ku70 family.</text>
</comment>
<accession>A0AA91T4P4</accession>
<evidence type="ECO:0000256" key="6">
    <source>
        <dbReference type="ARBA" id="ARBA00022454"/>
    </source>
</evidence>
<dbReference type="Pfam" id="PF02735">
    <property type="entry name" value="Ku"/>
    <property type="match status" value="1"/>
</dbReference>